<dbReference type="RefSeq" id="WP_013623353.1">
    <property type="nucleotide sequence ID" value="NC_015172.1"/>
</dbReference>
<reference evidence="1 2" key="1">
    <citation type="journal article" date="2011" name="Stand. Genomic Sci.">
        <title>Complete genome sequence of Syntrophobotulus glycolicus type strain (FlGlyR).</title>
        <authorList>
            <person name="Han C."/>
            <person name="Mwirichia R."/>
            <person name="Chertkov O."/>
            <person name="Held B."/>
            <person name="Lapidus A."/>
            <person name="Nolan M."/>
            <person name="Lucas S."/>
            <person name="Hammon N."/>
            <person name="Deshpande S."/>
            <person name="Cheng J.F."/>
            <person name="Tapia R."/>
            <person name="Goodwin L."/>
            <person name="Pitluck S."/>
            <person name="Huntemann M."/>
            <person name="Liolios K."/>
            <person name="Ivanova N."/>
            <person name="Pagani I."/>
            <person name="Mavromatis K."/>
            <person name="Ovchinikova G."/>
            <person name="Pati A."/>
            <person name="Chen A."/>
            <person name="Palaniappan K."/>
            <person name="Land M."/>
            <person name="Hauser L."/>
            <person name="Brambilla E.M."/>
            <person name="Rohde M."/>
            <person name="Spring S."/>
            <person name="Sikorski J."/>
            <person name="Goker M."/>
            <person name="Woyke T."/>
            <person name="Bristow J."/>
            <person name="Eisen J.A."/>
            <person name="Markowitz V."/>
            <person name="Hugenholtz P."/>
            <person name="Kyrpides N.C."/>
            <person name="Klenk H.P."/>
            <person name="Detter J.C."/>
        </authorList>
    </citation>
    <scope>NUCLEOTIDE SEQUENCE [LARGE SCALE GENOMIC DNA]</scope>
    <source>
        <strain evidence="2">DSM 8271 / FlGlyR</strain>
    </source>
</reference>
<evidence type="ECO:0000313" key="2">
    <source>
        <dbReference type="Proteomes" id="UP000007488"/>
    </source>
</evidence>
<evidence type="ECO:0000313" key="1">
    <source>
        <dbReference type="EMBL" id="ADY54482.1"/>
    </source>
</evidence>
<dbReference type="AlphaFoldDB" id="F0SVK6"/>
<organism evidence="1 2">
    <name type="scientific">Syntrophobotulus glycolicus (strain DSM 8271 / FlGlyR)</name>
    <dbReference type="NCBI Taxonomy" id="645991"/>
    <lineage>
        <taxon>Bacteria</taxon>
        <taxon>Bacillati</taxon>
        <taxon>Bacillota</taxon>
        <taxon>Clostridia</taxon>
        <taxon>Eubacteriales</taxon>
        <taxon>Desulfitobacteriaceae</taxon>
        <taxon>Syntrophobotulus</taxon>
    </lineage>
</organism>
<dbReference type="KEGG" id="sgy:Sgly_0111"/>
<sequence>MKHKNRILMLTIIVTLLVCAAGGILTRSSYVNNVDVQGIPDKVSGYEIALEEESWLSKIYFDHHIQSFSELKDKSDIIVKVKPTEERKVLNQSLFSQVQILEIYKGSDLKTDENIYIYEPASLGNDQIYMPDGYIMQLDDQEYIFFLKRLKAPEGYQYKGKEKISYMPVSTTFGKYSVKETNTSVIPSEEIKKGLHFSEIKHMDIITTNAQTLERYLKIKSNVGKMVQE</sequence>
<accession>F0SVK6</accession>
<dbReference type="Proteomes" id="UP000007488">
    <property type="component" value="Chromosome"/>
</dbReference>
<proteinExistence type="predicted"/>
<dbReference type="EMBL" id="CP002547">
    <property type="protein sequence ID" value="ADY54482.1"/>
    <property type="molecule type" value="Genomic_DNA"/>
</dbReference>
<dbReference type="OrthoDB" id="2085659at2"/>
<reference evidence="2" key="2">
    <citation type="submission" date="2011-02" db="EMBL/GenBank/DDBJ databases">
        <title>The complete genome of Syntrophobotulus glycolicus DSM 8271.</title>
        <authorList>
            <person name="Lucas S."/>
            <person name="Copeland A."/>
            <person name="Lapidus A."/>
            <person name="Bruce D."/>
            <person name="Goodwin L."/>
            <person name="Pitluck S."/>
            <person name="Kyrpides N."/>
            <person name="Mavromatis K."/>
            <person name="Pagani I."/>
            <person name="Ivanova N."/>
            <person name="Mikhailova N."/>
            <person name="Chertkov O."/>
            <person name="Held B."/>
            <person name="Detter J.C."/>
            <person name="Tapia R."/>
            <person name="Han C."/>
            <person name="Land M."/>
            <person name="Hauser L."/>
            <person name="Markowitz V."/>
            <person name="Cheng J.-F."/>
            <person name="Hugenholtz P."/>
            <person name="Woyke T."/>
            <person name="Wu D."/>
            <person name="Spring S."/>
            <person name="Schroeder M."/>
            <person name="Brambilla E."/>
            <person name="Klenk H.-P."/>
            <person name="Eisen J.A."/>
        </authorList>
    </citation>
    <scope>NUCLEOTIDE SEQUENCE [LARGE SCALE GENOMIC DNA]</scope>
    <source>
        <strain evidence="2">DSM 8271 / FlGlyR</strain>
    </source>
</reference>
<gene>
    <name evidence="1" type="ordered locus">Sgly_0111</name>
</gene>
<keyword evidence="2" id="KW-1185">Reference proteome</keyword>
<dbReference type="STRING" id="645991.Sgly_0111"/>
<protein>
    <submittedName>
        <fullName evidence="1">Uncharacterized protein</fullName>
    </submittedName>
</protein>
<dbReference type="eggNOG" id="ENOG5033ASM">
    <property type="taxonomic scope" value="Bacteria"/>
</dbReference>
<name>F0SVK6_SYNGF</name>
<dbReference type="HOGENOM" id="CLU_1209304_0_0_9"/>